<proteinExistence type="predicted"/>
<dbReference type="EMBL" id="CP036273">
    <property type="protein sequence ID" value="QDU23804.1"/>
    <property type="molecule type" value="Genomic_DNA"/>
</dbReference>
<evidence type="ECO:0000313" key="1">
    <source>
        <dbReference type="EMBL" id="QDU23804.1"/>
    </source>
</evidence>
<keyword evidence="2" id="KW-1185">Reference proteome</keyword>
<accession>A0A517Y239</accession>
<dbReference type="RefSeq" id="WP_145244024.1">
    <property type="nucleotide sequence ID" value="NZ_CP036273.1"/>
</dbReference>
<dbReference type="PROSITE" id="PS51257">
    <property type="entry name" value="PROKAR_LIPOPROTEIN"/>
    <property type="match status" value="1"/>
</dbReference>
<evidence type="ECO:0008006" key="3">
    <source>
        <dbReference type="Google" id="ProtNLM"/>
    </source>
</evidence>
<dbReference type="Proteomes" id="UP000319576">
    <property type="component" value="Chromosome"/>
</dbReference>
<dbReference type="KEGG" id="uli:ETAA1_58120"/>
<protein>
    <recommendedName>
        <fullName evidence="3">Lipoprotein</fullName>
    </recommendedName>
</protein>
<reference evidence="1 2" key="1">
    <citation type="submission" date="2019-02" db="EMBL/GenBank/DDBJ databases">
        <title>Deep-cultivation of Planctomycetes and their phenomic and genomic characterization uncovers novel biology.</title>
        <authorList>
            <person name="Wiegand S."/>
            <person name="Jogler M."/>
            <person name="Boedeker C."/>
            <person name="Pinto D."/>
            <person name="Vollmers J."/>
            <person name="Rivas-Marin E."/>
            <person name="Kohn T."/>
            <person name="Peeters S.H."/>
            <person name="Heuer A."/>
            <person name="Rast P."/>
            <person name="Oberbeckmann S."/>
            <person name="Bunk B."/>
            <person name="Jeske O."/>
            <person name="Meyerdierks A."/>
            <person name="Storesund J.E."/>
            <person name="Kallscheuer N."/>
            <person name="Luecker S."/>
            <person name="Lage O.M."/>
            <person name="Pohl T."/>
            <person name="Merkel B.J."/>
            <person name="Hornburger P."/>
            <person name="Mueller R.-W."/>
            <person name="Bruemmer F."/>
            <person name="Labrenz M."/>
            <person name="Spormann A.M."/>
            <person name="Op den Camp H."/>
            <person name="Overmann J."/>
            <person name="Amann R."/>
            <person name="Jetten M.S.M."/>
            <person name="Mascher T."/>
            <person name="Medema M.H."/>
            <person name="Devos D.P."/>
            <person name="Kaster A.-K."/>
            <person name="Ovreas L."/>
            <person name="Rohde M."/>
            <person name="Galperin M.Y."/>
            <person name="Jogler C."/>
        </authorList>
    </citation>
    <scope>NUCLEOTIDE SEQUENCE [LARGE SCALE GENOMIC DNA]</scope>
    <source>
        <strain evidence="1 2">ETA_A1</strain>
    </source>
</reference>
<evidence type="ECO:0000313" key="2">
    <source>
        <dbReference type="Proteomes" id="UP000319576"/>
    </source>
</evidence>
<dbReference type="OrthoDB" id="261685at2"/>
<gene>
    <name evidence="1" type="ORF">ETAA1_58120</name>
</gene>
<dbReference type="AlphaFoldDB" id="A0A517Y239"/>
<organism evidence="1 2">
    <name type="scientific">Urbifossiella limnaea</name>
    <dbReference type="NCBI Taxonomy" id="2528023"/>
    <lineage>
        <taxon>Bacteria</taxon>
        <taxon>Pseudomonadati</taxon>
        <taxon>Planctomycetota</taxon>
        <taxon>Planctomycetia</taxon>
        <taxon>Gemmatales</taxon>
        <taxon>Gemmataceae</taxon>
        <taxon>Urbifossiella</taxon>
    </lineage>
</organism>
<name>A0A517Y239_9BACT</name>
<sequence>MSWLRRHLLLLAAAVVLGGSVGCYPLGMGFLTPVPVPPWVTERMEEKYAHRNDGKAPIMPPLRNGYPDPICEDPPTDGEVLRAMPRVPRGSPYLYETFRDDIVIVKNRLVDKIDPPRFFPLVGMAQLHHCHWECVIYYTETVQSDYPFPMKVKKPRTQVIYIDKDHLHLYVGPNPESQRQTTLDLTKY</sequence>